<dbReference type="InterPro" id="IPR052860">
    <property type="entry name" value="NRL-GPCR1"/>
</dbReference>
<dbReference type="EMBL" id="BTRK01000006">
    <property type="protein sequence ID" value="GMR61181.1"/>
    <property type="molecule type" value="Genomic_DNA"/>
</dbReference>
<evidence type="ECO:0000313" key="4">
    <source>
        <dbReference type="Proteomes" id="UP001328107"/>
    </source>
</evidence>
<dbReference type="AlphaFoldDB" id="A0AAN5DDU7"/>
<reference evidence="4" key="1">
    <citation type="submission" date="2022-10" db="EMBL/GenBank/DDBJ databases">
        <title>Genome assembly of Pristionchus species.</title>
        <authorList>
            <person name="Yoshida K."/>
            <person name="Sommer R.J."/>
        </authorList>
    </citation>
    <scope>NUCLEOTIDE SEQUENCE [LARGE SCALE GENOMIC DNA]</scope>
    <source>
        <strain evidence="4">RS5460</strain>
    </source>
</reference>
<accession>A0AAN5DDU7</accession>
<keyword evidence="1" id="KW-1133">Transmembrane helix</keyword>
<name>A0AAN5DDU7_9BILA</name>
<gene>
    <name evidence="3" type="ORF">PMAYCL1PPCAC_31376</name>
</gene>
<feature type="transmembrane region" description="Helical" evidence="1">
    <location>
        <begin position="120"/>
        <end position="138"/>
    </location>
</feature>
<feature type="transmembrane region" description="Helical" evidence="1">
    <location>
        <begin position="204"/>
        <end position="222"/>
    </location>
</feature>
<evidence type="ECO:0000313" key="3">
    <source>
        <dbReference type="EMBL" id="GMR61181.1"/>
    </source>
</evidence>
<dbReference type="PANTHER" id="PTHR47521:SF7">
    <property type="entry name" value="SERPENTINE RECEPTOR CLASS EPSILON-6"/>
    <property type="match status" value="1"/>
</dbReference>
<keyword evidence="2" id="KW-0732">Signal</keyword>
<evidence type="ECO:0008006" key="5">
    <source>
        <dbReference type="Google" id="ProtNLM"/>
    </source>
</evidence>
<evidence type="ECO:0000256" key="2">
    <source>
        <dbReference type="SAM" id="SignalP"/>
    </source>
</evidence>
<organism evidence="3 4">
    <name type="scientific">Pristionchus mayeri</name>
    <dbReference type="NCBI Taxonomy" id="1317129"/>
    <lineage>
        <taxon>Eukaryota</taxon>
        <taxon>Metazoa</taxon>
        <taxon>Ecdysozoa</taxon>
        <taxon>Nematoda</taxon>
        <taxon>Chromadorea</taxon>
        <taxon>Rhabditida</taxon>
        <taxon>Rhabditina</taxon>
        <taxon>Diplogasteromorpha</taxon>
        <taxon>Diplogasteroidea</taxon>
        <taxon>Neodiplogasteridae</taxon>
        <taxon>Pristionchus</taxon>
    </lineage>
</organism>
<feature type="chain" id="PRO_5042852674" description="G protein-coupled receptor" evidence="2">
    <location>
        <begin position="19"/>
        <end position="270"/>
    </location>
</feature>
<dbReference type="Proteomes" id="UP001328107">
    <property type="component" value="Unassembled WGS sequence"/>
</dbReference>
<dbReference type="PANTHER" id="PTHR47521">
    <property type="entry name" value="SERPENTINE RECEPTOR, CLASS E (EPSILON)-RELATED"/>
    <property type="match status" value="1"/>
</dbReference>
<sequence>MNGLGLLFLATSHISVAAYRLLKPGAWKGQDVVANLPLFLHQLAYCSCTATQFLITIERMIIGWKPSNQNYALEVQSQTTSSSPFQVCFAFPCAMLLQDGPIVNGFKLFTASEMSQKTSLVFMAGLNTTALVVVRHQVRFQLKYLFKNNFYVFVLLNFQLKEVIALTRVLIPICCSSLFFKFAVLVLAYIAFGNLQILDFHFTIIRFCCTASAMVEPLLLLTRHSLLQNRIRQIFGLSSIEVIKMDVRDSITVSNAYFNSFKQEMDRRRI</sequence>
<feature type="transmembrane region" description="Helical" evidence="1">
    <location>
        <begin position="178"/>
        <end position="198"/>
    </location>
</feature>
<evidence type="ECO:0000256" key="1">
    <source>
        <dbReference type="SAM" id="Phobius"/>
    </source>
</evidence>
<keyword evidence="1" id="KW-0812">Transmembrane</keyword>
<feature type="signal peptide" evidence="2">
    <location>
        <begin position="1"/>
        <end position="18"/>
    </location>
</feature>
<proteinExistence type="predicted"/>
<protein>
    <recommendedName>
        <fullName evidence="5">G protein-coupled receptor</fullName>
    </recommendedName>
</protein>
<feature type="non-terminal residue" evidence="3">
    <location>
        <position position="270"/>
    </location>
</feature>
<keyword evidence="1" id="KW-0472">Membrane</keyword>
<keyword evidence="4" id="KW-1185">Reference proteome</keyword>
<comment type="caution">
    <text evidence="3">The sequence shown here is derived from an EMBL/GenBank/DDBJ whole genome shotgun (WGS) entry which is preliminary data.</text>
</comment>